<proteinExistence type="predicted"/>
<feature type="non-terminal residue" evidence="1">
    <location>
        <position position="1"/>
    </location>
</feature>
<accession>A0A6V8QD20</accession>
<gene>
    <name evidence="1" type="ORF">HKBW3S47_02388</name>
</gene>
<reference evidence="1 2" key="1">
    <citation type="journal article" date="2020" name="Front. Microbiol.">
        <title>Single-cell genomics of novel Actinobacteria with the Wood-Ljungdahl pathway discovered in a serpentinizing system.</title>
        <authorList>
            <person name="Merino N."/>
            <person name="Kawai M."/>
            <person name="Boyd E.S."/>
            <person name="Colman D.R."/>
            <person name="McGlynn S.E."/>
            <person name="Nealson K.H."/>
            <person name="Kurokawa K."/>
            <person name="Hongoh Y."/>
        </authorList>
    </citation>
    <scope>NUCLEOTIDE SEQUENCE [LARGE SCALE GENOMIC DNA]</scope>
    <source>
        <strain evidence="1 2">S47</strain>
    </source>
</reference>
<comment type="caution">
    <text evidence="1">The sequence shown here is derived from an EMBL/GenBank/DDBJ whole genome shotgun (WGS) entry which is preliminary data.</text>
</comment>
<dbReference type="Proteomes" id="UP000569018">
    <property type="component" value="Unassembled WGS sequence"/>
</dbReference>
<sequence>EYALCGMSNKIFASKYRLQLPDPEVLKSEIEHERQRLLEMKIVEKDQGGD</sequence>
<name>A0A6V8QD20_9ACTN</name>
<dbReference type="AlphaFoldDB" id="A0A6V8QD20"/>
<organism evidence="1 2">
    <name type="scientific">Candidatus Hakubella thermalkaliphila</name>
    <dbReference type="NCBI Taxonomy" id="2754717"/>
    <lineage>
        <taxon>Bacteria</taxon>
        <taxon>Bacillati</taxon>
        <taxon>Actinomycetota</taxon>
        <taxon>Actinomycetota incertae sedis</taxon>
        <taxon>Candidatus Hakubellales</taxon>
        <taxon>Candidatus Hakubellaceae</taxon>
        <taxon>Candidatus Hakubella</taxon>
    </lineage>
</organism>
<evidence type="ECO:0000313" key="1">
    <source>
        <dbReference type="EMBL" id="GFP40691.1"/>
    </source>
</evidence>
<evidence type="ECO:0000313" key="2">
    <source>
        <dbReference type="Proteomes" id="UP000569018"/>
    </source>
</evidence>
<dbReference type="EMBL" id="BLSD01000400">
    <property type="protein sequence ID" value="GFP40691.1"/>
    <property type="molecule type" value="Genomic_DNA"/>
</dbReference>
<protein>
    <submittedName>
        <fullName evidence="1">Uncharacterized protein</fullName>
    </submittedName>
</protein>